<evidence type="ECO:0000256" key="3">
    <source>
        <dbReference type="ARBA" id="ARBA00022723"/>
    </source>
</evidence>
<dbReference type="SUPFAM" id="SSF54909">
    <property type="entry name" value="Dimeric alpha+beta barrel"/>
    <property type="match status" value="1"/>
</dbReference>
<dbReference type="PROSITE" id="PS51404">
    <property type="entry name" value="DYP_PEROXIDASE"/>
    <property type="match status" value="1"/>
</dbReference>
<feature type="compositionally biased region" description="Basic and acidic residues" evidence="7">
    <location>
        <begin position="266"/>
        <end position="281"/>
    </location>
</feature>
<keyword evidence="10" id="KW-1185">Reference proteome</keyword>
<dbReference type="InterPro" id="IPR011008">
    <property type="entry name" value="Dimeric_a/b-barrel"/>
</dbReference>
<accession>A0A7W8AG80</accession>
<keyword evidence="5" id="KW-0408">Iron</keyword>
<keyword evidence="4" id="KW-0560">Oxidoreductase</keyword>
<evidence type="ECO:0000256" key="5">
    <source>
        <dbReference type="ARBA" id="ARBA00023004"/>
    </source>
</evidence>
<dbReference type="RefSeq" id="WP_184976405.1">
    <property type="nucleotide sequence ID" value="NZ_JACHIN010000032.1"/>
</dbReference>
<evidence type="ECO:0000256" key="4">
    <source>
        <dbReference type="ARBA" id="ARBA00023002"/>
    </source>
</evidence>
<dbReference type="AlphaFoldDB" id="A0A7W8AG80"/>
<comment type="similarity">
    <text evidence="6">Belongs to the DyP-type peroxidase family.</text>
</comment>
<organism evidence="9 10">
    <name type="scientific">Nonomuraea endophytica</name>
    <dbReference type="NCBI Taxonomy" id="714136"/>
    <lineage>
        <taxon>Bacteria</taxon>
        <taxon>Bacillati</taxon>
        <taxon>Actinomycetota</taxon>
        <taxon>Actinomycetes</taxon>
        <taxon>Streptosporangiales</taxon>
        <taxon>Streptosporangiaceae</taxon>
        <taxon>Nonomuraea</taxon>
    </lineage>
</organism>
<dbReference type="GO" id="GO:0046872">
    <property type="term" value="F:metal ion binding"/>
    <property type="evidence" value="ECO:0007669"/>
    <property type="project" value="UniProtKB-KW"/>
</dbReference>
<evidence type="ECO:0000259" key="8">
    <source>
        <dbReference type="Pfam" id="PF21105"/>
    </source>
</evidence>
<evidence type="ECO:0000256" key="6">
    <source>
        <dbReference type="ARBA" id="ARBA00025737"/>
    </source>
</evidence>
<keyword evidence="3" id="KW-0479">Metal-binding</keyword>
<dbReference type="InterPro" id="IPR049509">
    <property type="entry name" value="DyP_N"/>
</dbReference>
<dbReference type="GO" id="GO:0004601">
    <property type="term" value="F:peroxidase activity"/>
    <property type="evidence" value="ECO:0007669"/>
    <property type="project" value="UniProtKB-KW"/>
</dbReference>
<dbReference type="GO" id="GO:0005829">
    <property type="term" value="C:cytosol"/>
    <property type="evidence" value="ECO:0007669"/>
    <property type="project" value="TreeGrafter"/>
</dbReference>
<dbReference type="GO" id="GO:0020037">
    <property type="term" value="F:heme binding"/>
    <property type="evidence" value="ECO:0007669"/>
    <property type="project" value="InterPro"/>
</dbReference>
<gene>
    <name evidence="9" type="ORF">HNR40_010703</name>
</gene>
<dbReference type="PANTHER" id="PTHR30521">
    <property type="entry name" value="DEFERROCHELATASE/PEROXIDASE"/>
    <property type="match status" value="1"/>
</dbReference>
<dbReference type="NCBIfam" id="TIGR01413">
    <property type="entry name" value="Dyp_perox_fam"/>
    <property type="match status" value="1"/>
</dbReference>
<evidence type="ECO:0000256" key="1">
    <source>
        <dbReference type="ARBA" id="ARBA00001970"/>
    </source>
</evidence>
<dbReference type="Proteomes" id="UP000568380">
    <property type="component" value="Unassembled WGS sequence"/>
</dbReference>
<evidence type="ECO:0000313" key="9">
    <source>
        <dbReference type="EMBL" id="MBB5085189.1"/>
    </source>
</evidence>
<feature type="domain" description="DyP dimeric alpha+beta barrel" evidence="8">
    <location>
        <begin position="10"/>
        <end position="130"/>
    </location>
</feature>
<evidence type="ECO:0000313" key="10">
    <source>
        <dbReference type="Proteomes" id="UP000568380"/>
    </source>
</evidence>
<comment type="cofactor">
    <cofactor evidence="1">
        <name>heme b</name>
        <dbReference type="ChEBI" id="CHEBI:60344"/>
    </cofactor>
</comment>
<feature type="region of interest" description="Disordered" evidence="7">
    <location>
        <begin position="263"/>
        <end position="296"/>
    </location>
</feature>
<evidence type="ECO:0000256" key="2">
    <source>
        <dbReference type="ARBA" id="ARBA00022559"/>
    </source>
</evidence>
<evidence type="ECO:0000256" key="7">
    <source>
        <dbReference type="SAM" id="MobiDB-lite"/>
    </source>
</evidence>
<name>A0A7W8AG80_9ACTN</name>
<dbReference type="EMBL" id="JACHIN010000032">
    <property type="protein sequence ID" value="MBB5085189.1"/>
    <property type="molecule type" value="Genomic_DNA"/>
</dbReference>
<proteinExistence type="inferred from homology"/>
<sequence>MSEIRLELGDIQGTVLRPGPAAYLGAFLLFRIDDAAAAKQALRDVLGSVTSAAHMDLPRPFTFNIAFTRTGLETLGVPHESFPQEFREGMAARKDVLGDVGDSDPTRWESPWGTGDVHIGIVIIAAEEADLERPLALAGDFKGVSQVYRRDVHLPPDGKEHFGFREGIGGPYIIGSGIDALPGQDHVMPGEFILGYRDESGQVSPLPEPEILTRNGTFVALRQCATHVAEFRRYLKEHARSPEDEELLAAKIVGRWRSGAPLALTPDHDDPALGADPHRNNDFTYNATDPDGLRVPRGAHIRRVNPRDSLTGTIVDAQIHRMVRRGALYGPPLPEGENGDDGVERGLIFIFMGASLTRQFEFIQQVWINNGDFTGLGQEKDPLVGANDGTGIHTIPAHPLRRRLTGLPRFVTVRGGEYLFMPGLRALNWIATQPGRLRSGLGSR</sequence>
<keyword evidence="2 9" id="KW-0575">Peroxidase</keyword>
<dbReference type="InterPro" id="IPR006314">
    <property type="entry name" value="Dyp_peroxidase"/>
</dbReference>
<protein>
    <submittedName>
        <fullName evidence="9">Dyp-type peroxidase family</fullName>
    </submittedName>
</protein>
<dbReference type="Pfam" id="PF21105">
    <property type="entry name" value="DyP_N"/>
    <property type="match status" value="1"/>
</dbReference>
<dbReference type="PANTHER" id="PTHR30521:SF5">
    <property type="entry name" value="BLR4509 PROTEIN"/>
    <property type="match status" value="1"/>
</dbReference>
<comment type="caution">
    <text evidence="9">The sequence shown here is derived from an EMBL/GenBank/DDBJ whole genome shotgun (WGS) entry which is preliminary data.</text>
</comment>
<reference evidence="9 10" key="1">
    <citation type="submission" date="2020-08" db="EMBL/GenBank/DDBJ databases">
        <title>Genomic Encyclopedia of Type Strains, Phase IV (KMG-IV): sequencing the most valuable type-strain genomes for metagenomic binning, comparative biology and taxonomic classification.</title>
        <authorList>
            <person name="Goeker M."/>
        </authorList>
    </citation>
    <scope>NUCLEOTIDE SEQUENCE [LARGE SCALE GENOMIC DNA]</scope>
    <source>
        <strain evidence="9 10">DSM 45385</strain>
    </source>
</reference>